<dbReference type="AlphaFoldDB" id="A0A7K6VND1"/>
<dbReference type="EMBL" id="VZRX01020706">
    <property type="protein sequence ID" value="NWX36417.1"/>
    <property type="molecule type" value="Genomic_DNA"/>
</dbReference>
<dbReference type="PANTHER" id="PTHR10996">
    <property type="entry name" value="2-HYDROXYACID DEHYDROGENASE-RELATED"/>
    <property type="match status" value="1"/>
</dbReference>
<keyword evidence="5" id="KW-1185">Reference proteome</keyword>
<dbReference type="Pfam" id="PF02826">
    <property type="entry name" value="2-Hacid_dh_C"/>
    <property type="match status" value="1"/>
</dbReference>
<feature type="domain" description="D-isomer specific 2-hydroxyacid dehydrogenase NAD-binding" evidence="3">
    <location>
        <begin position="21"/>
        <end position="171"/>
    </location>
</feature>
<dbReference type="Proteomes" id="UP000579558">
    <property type="component" value="Unassembled WGS sequence"/>
</dbReference>
<feature type="non-terminal residue" evidence="4">
    <location>
        <position position="204"/>
    </location>
</feature>
<proteinExistence type="predicted"/>
<reference evidence="4 5" key="1">
    <citation type="submission" date="2019-09" db="EMBL/GenBank/DDBJ databases">
        <title>Bird 10,000 Genomes (B10K) Project - Family phase.</title>
        <authorList>
            <person name="Zhang G."/>
        </authorList>
    </citation>
    <scope>NUCLEOTIDE SEQUENCE [LARGE SCALE GENOMIC DNA]</scope>
    <source>
        <strain evidence="4">B10K-DU-029-75</strain>
    </source>
</reference>
<dbReference type="GO" id="GO:0030267">
    <property type="term" value="F:glyoxylate reductase (NADPH) activity"/>
    <property type="evidence" value="ECO:0007669"/>
    <property type="project" value="TreeGrafter"/>
</dbReference>
<sequence>IYLQARCQIVSPDTKYFAVDWLGVEVTRVTLGIIGMGSIGYKVAQRARAFNRRILYHNRKRRRKEEAEAVGAHYCAKMEDLLQQSDFVMLVVNLTPETHKLIGKKELGLMKPTATLINISRGAVINQDALVEALQYNVIRAAALDMTNPEHLPRNHPLLNLNHIIITLHIGTATVQAIRMMAEEAIANMLAVLNDQPIPSEVPL</sequence>
<dbReference type="GO" id="GO:0051287">
    <property type="term" value="F:NAD binding"/>
    <property type="evidence" value="ECO:0007669"/>
    <property type="project" value="InterPro"/>
</dbReference>
<accession>A0A7K6VND1</accession>
<evidence type="ECO:0000313" key="4">
    <source>
        <dbReference type="EMBL" id="NWX36417.1"/>
    </source>
</evidence>
<dbReference type="GO" id="GO:0005829">
    <property type="term" value="C:cytosol"/>
    <property type="evidence" value="ECO:0007669"/>
    <property type="project" value="TreeGrafter"/>
</dbReference>
<dbReference type="InterPro" id="IPR029752">
    <property type="entry name" value="D-isomer_DH_CS1"/>
</dbReference>
<protein>
    <recommendedName>
        <fullName evidence="2">Glyoxylate reductase/hydroxypyruvate reductase</fullName>
    </recommendedName>
</protein>
<organism evidence="4 5">
    <name type="scientific">Notiomystis cincta</name>
    <dbReference type="NCBI Taxonomy" id="366454"/>
    <lineage>
        <taxon>Eukaryota</taxon>
        <taxon>Metazoa</taxon>
        <taxon>Chordata</taxon>
        <taxon>Craniata</taxon>
        <taxon>Vertebrata</taxon>
        <taxon>Euteleostomi</taxon>
        <taxon>Archelosauria</taxon>
        <taxon>Archosauria</taxon>
        <taxon>Dinosauria</taxon>
        <taxon>Saurischia</taxon>
        <taxon>Theropoda</taxon>
        <taxon>Coelurosauria</taxon>
        <taxon>Aves</taxon>
        <taxon>Neognathae</taxon>
        <taxon>Neoaves</taxon>
        <taxon>Telluraves</taxon>
        <taxon>Australaves</taxon>
        <taxon>Passeriformes</taxon>
        <taxon>Notiomystidae</taxon>
        <taxon>Notiomystis</taxon>
    </lineage>
</organism>
<gene>
    <name evidence="4" type="primary">Grhpr_1</name>
    <name evidence="4" type="ORF">NOTCIN_R05881</name>
</gene>
<dbReference type="InterPro" id="IPR050223">
    <property type="entry name" value="D-isomer_2-hydroxyacid_DH"/>
</dbReference>
<dbReference type="Gene3D" id="3.40.50.720">
    <property type="entry name" value="NAD(P)-binding Rossmann-like Domain"/>
    <property type="match status" value="2"/>
</dbReference>
<comment type="caution">
    <text evidence="4">The sequence shown here is derived from an EMBL/GenBank/DDBJ whole genome shotgun (WGS) entry which is preliminary data.</text>
</comment>
<dbReference type="InterPro" id="IPR006140">
    <property type="entry name" value="D-isomer_DH_NAD-bd"/>
</dbReference>
<evidence type="ECO:0000256" key="2">
    <source>
        <dbReference type="ARBA" id="ARBA00073306"/>
    </source>
</evidence>
<evidence type="ECO:0000313" key="5">
    <source>
        <dbReference type="Proteomes" id="UP000579558"/>
    </source>
</evidence>
<dbReference type="FunFam" id="3.40.50.720:FF:000026">
    <property type="entry name" value="Glyoxylate/hydroxypyruvate reductase B"/>
    <property type="match status" value="1"/>
</dbReference>
<evidence type="ECO:0000259" key="3">
    <source>
        <dbReference type="Pfam" id="PF02826"/>
    </source>
</evidence>
<dbReference type="PANTHER" id="PTHR10996:SF149">
    <property type="entry name" value="2-KETOGLUCONATE REDUCTASE"/>
    <property type="match status" value="1"/>
</dbReference>
<dbReference type="PROSITE" id="PS00065">
    <property type="entry name" value="D_2_HYDROXYACID_DH_1"/>
    <property type="match status" value="1"/>
</dbReference>
<name>A0A7K6VND1_9PASS</name>
<dbReference type="SUPFAM" id="SSF51735">
    <property type="entry name" value="NAD(P)-binding Rossmann-fold domains"/>
    <property type="match status" value="1"/>
</dbReference>
<dbReference type="InterPro" id="IPR036291">
    <property type="entry name" value="NAD(P)-bd_dom_sf"/>
</dbReference>
<feature type="non-terminal residue" evidence="4">
    <location>
        <position position="1"/>
    </location>
</feature>
<dbReference type="GO" id="GO:0016618">
    <property type="term" value="F:hydroxypyruvate reductase [NAD(P)H] activity"/>
    <property type="evidence" value="ECO:0007669"/>
    <property type="project" value="TreeGrafter"/>
</dbReference>
<dbReference type="OrthoDB" id="298012at2759"/>
<keyword evidence="1" id="KW-0560">Oxidoreductase</keyword>
<evidence type="ECO:0000256" key="1">
    <source>
        <dbReference type="ARBA" id="ARBA00023002"/>
    </source>
</evidence>